<dbReference type="SUPFAM" id="SSF103088">
    <property type="entry name" value="OmpA-like"/>
    <property type="match status" value="1"/>
</dbReference>
<dbReference type="EMBL" id="UOEC01000184">
    <property type="protein sequence ID" value="VAW01235.1"/>
    <property type="molecule type" value="Genomic_DNA"/>
</dbReference>
<proteinExistence type="predicted"/>
<evidence type="ECO:0000259" key="5">
    <source>
        <dbReference type="PROSITE" id="PS51123"/>
    </source>
</evidence>
<dbReference type="InterPro" id="IPR039567">
    <property type="entry name" value="Gly-zipper"/>
</dbReference>
<feature type="domain" description="OmpA-like" evidence="5">
    <location>
        <begin position="105"/>
        <end position="222"/>
    </location>
</feature>
<gene>
    <name evidence="6" type="ORF">MNBD_ALPHA08-2373</name>
</gene>
<keyword evidence="3" id="KW-0998">Cell outer membrane</keyword>
<keyword evidence="6" id="KW-0449">Lipoprotein</keyword>
<dbReference type="PANTHER" id="PTHR30329:SF21">
    <property type="entry name" value="LIPOPROTEIN YIAD-RELATED"/>
    <property type="match status" value="1"/>
</dbReference>
<dbReference type="Pfam" id="PF13488">
    <property type="entry name" value="Gly-zipper_Omp"/>
    <property type="match status" value="1"/>
</dbReference>
<dbReference type="PROSITE" id="PS51123">
    <property type="entry name" value="OMPA_2"/>
    <property type="match status" value="1"/>
</dbReference>
<dbReference type="CDD" id="cd07185">
    <property type="entry name" value="OmpA_C-like"/>
    <property type="match status" value="1"/>
</dbReference>
<dbReference type="GO" id="GO:0009279">
    <property type="term" value="C:cell outer membrane"/>
    <property type="evidence" value="ECO:0007669"/>
    <property type="project" value="UniProtKB-SubCell"/>
</dbReference>
<keyword evidence="2 4" id="KW-0472">Membrane</keyword>
<dbReference type="Gene3D" id="3.30.1330.60">
    <property type="entry name" value="OmpA-like domain"/>
    <property type="match status" value="1"/>
</dbReference>
<dbReference type="PRINTS" id="PR01023">
    <property type="entry name" value="NAFLGMOTY"/>
</dbReference>
<dbReference type="Pfam" id="PF00691">
    <property type="entry name" value="OmpA"/>
    <property type="match status" value="1"/>
</dbReference>
<dbReference type="InterPro" id="IPR006665">
    <property type="entry name" value="OmpA-like"/>
</dbReference>
<dbReference type="InterPro" id="IPR036737">
    <property type="entry name" value="OmpA-like_sf"/>
</dbReference>
<dbReference type="PROSITE" id="PS51257">
    <property type="entry name" value="PROKAR_LIPOPROTEIN"/>
    <property type="match status" value="1"/>
</dbReference>
<evidence type="ECO:0000256" key="1">
    <source>
        <dbReference type="ARBA" id="ARBA00004442"/>
    </source>
</evidence>
<accession>A0A3B0S4G0</accession>
<evidence type="ECO:0000313" key="6">
    <source>
        <dbReference type="EMBL" id="VAW01235.1"/>
    </source>
</evidence>
<evidence type="ECO:0000256" key="2">
    <source>
        <dbReference type="ARBA" id="ARBA00023136"/>
    </source>
</evidence>
<keyword evidence="4" id="KW-1133">Transmembrane helix</keyword>
<protein>
    <submittedName>
        <fullName evidence="6">Outer membrane lipoprotein omp16</fullName>
    </submittedName>
</protein>
<dbReference type="PRINTS" id="PR01021">
    <property type="entry name" value="OMPADOMAIN"/>
</dbReference>
<comment type="subcellular location">
    <subcellularLocation>
        <location evidence="1">Cell outer membrane</location>
    </subcellularLocation>
</comment>
<sequence>MHKNLKTTAIVVSLGLTLAACTTNPYTGEQEVSKAAVGGLIGAAVGAGAGAIIGETTSAKTRTAALIGAGVGALAGAGVGAYMDSQEQKLRQRLQASGVSVTRRGDEIILNMPGNVTFDTAQSAIKPNFYEVLNSVGLVLNEFNRTIVDVDGFTDSVGSDESNLELSQRRARSVAEYLASRQVDPRRLSMRGFGEAQPIASNASRAGRSQNRRVEIRIAPLTHG</sequence>
<dbReference type="PANTHER" id="PTHR30329">
    <property type="entry name" value="STATOR ELEMENT OF FLAGELLAR MOTOR COMPLEX"/>
    <property type="match status" value="1"/>
</dbReference>
<name>A0A3B0S4G0_9ZZZZ</name>
<dbReference type="InterPro" id="IPR006664">
    <property type="entry name" value="OMP_bac"/>
</dbReference>
<keyword evidence="4" id="KW-0812">Transmembrane</keyword>
<reference evidence="6" key="1">
    <citation type="submission" date="2018-06" db="EMBL/GenBank/DDBJ databases">
        <authorList>
            <person name="Zhirakovskaya E."/>
        </authorList>
    </citation>
    <scope>NUCLEOTIDE SEQUENCE</scope>
</reference>
<feature type="transmembrane region" description="Helical" evidence="4">
    <location>
        <begin position="65"/>
        <end position="83"/>
    </location>
</feature>
<dbReference type="AlphaFoldDB" id="A0A3B0S4G0"/>
<feature type="transmembrane region" description="Helical" evidence="4">
    <location>
        <begin position="35"/>
        <end position="53"/>
    </location>
</feature>
<evidence type="ECO:0000256" key="4">
    <source>
        <dbReference type="SAM" id="Phobius"/>
    </source>
</evidence>
<evidence type="ECO:0000256" key="3">
    <source>
        <dbReference type="ARBA" id="ARBA00023237"/>
    </source>
</evidence>
<dbReference type="InterPro" id="IPR050330">
    <property type="entry name" value="Bact_OuterMem_StrucFunc"/>
</dbReference>
<organism evidence="6">
    <name type="scientific">hydrothermal vent metagenome</name>
    <dbReference type="NCBI Taxonomy" id="652676"/>
    <lineage>
        <taxon>unclassified sequences</taxon>
        <taxon>metagenomes</taxon>
        <taxon>ecological metagenomes</taxon>
    </lineage>
</organism>